<dbReference type="AlphaFoldDB" id="A0A8J5BUL7"/>
<dbReference type="EMBL" id="JACMSC010000063">
    <property type="protein sequence ID" value="KAG6467361.1"/>
    <property type="molecule type" value="Genomic_DNA"/>
</dbReference>
<dbReference type="Proteomes" id="UP000734854">
    <property type="component" value="Unassembled WGS sequence"/>
</dbReference>
<organism evidence="1 2">
    <name type="scientific">Zingiber officinale</name>
    <name type="common">Ginger</name>
    <name type="synonym">Amomum zingiber</name>
    <dbReference type="NCBI Taxonomy" id="94328"/>
    <lineage>
        <taxon>Eukaryota</taxon>
        <taxon>Viridiplantae</taxon>
        <taxon>Streptophyta</taxon>
        <taxon>Embryophyta</taxon>
        <taxon>Tracheophyta</taxon>
        <taxon>Spermatophyta</taxon>
        <taxon>Magnoliopsida</taxon>
        <taxon>Liliopsida</taxon>
        <taxon>Zingiberales</taxon>
        <taxon>Zingiberaceae</taxon>
        <taxon>Zingiber</taxon>
    </lineage>
</organism>
<comment type="caution">
    <text evidence="1">The sequence shown here is derived from an EMBL/GenBank/DDBJ whole genome shotgun (WGS) entry which is preliminary data.</text>
</comment>
<proteinExistence type="predicted"/>
<protein>
    <submittedName>
        <fullName evidence="1">Uncharacterized protein</fullName>
    </submittedName>
</protein>
<accession>A0A8J5BUL7</accession>
<evidence type="ECO:0000313" key="1">
    <source>
        <dbReference type="EMBL" id="KAG6467361.1"/>
    </source>
</evidence>
<gene>
    <name evidence="1" type="ORF">ZIOFF_074834</name>
</gene>
<reference evidence="1 2" key="1">
    <citation type="submission" date="2020-08" db="EMBL/GenBank/DDBJ databases">
        <title>Plant Genome Project.</title>
        <authorList>
            <person name="Zhang R.-G."/>
        </authorList>
    </citation>
    <scope>NUCLEOTIDE SEQUENCE [LARGE SCALE GENOMIC DNA]</scope>
    <source>
        <tissue evidence="1">Rhizome</tissue>
    </source>
</reference>
<name>A0A8J5BUL7_ZINOF</name>
<evidence type="ECO:0000313" key="2">
    <source>
        <dbReference type="Proteomes" id="UP000734854"/>
    </source>
</evidence>
<sequence length="214" mass="24436">MLVVAGDENGEEDFIRVRLVLLVDSTGGHSLIFPKSYLKSRRSYGLCLKAAGILDVREAKFWLHELQWRLLGNTRRDREKGNRMLMSHAEIFGKVEKKSLIEQKSEKGEMSKSVDIQCLPEAWTLIRESGTAVPMLLLHLHCLPFQLIRLKRSVKSEVIEKRVKELCTAATKCYETTRRVLGMYSLLSSSSVPPKQPKSLLDPWFHKTSEPVTL</sequence>
<keyword evidence="2" id="KW-1185">Reference proteome</keyword>